<dbReference type="Proteomes" id="UP000283387">
    <property type="component" value="Unassembled WGS sequence"/>
</dbReference>
<dbReference type="Pfam" id="PF01872">
    <property type="entry name" value="RibD_C"/>
    <property type="match status" value="1"/>
</dbReference>
<dbReference type="InterPro" id="IPR050765">
    <property type="entry name" value="Riboflavin_Biosynth_HTPR"/>
</dbReference>
<evidence type="ECO:0000259" key="1">
    <source>
        <dbReference type="Pfam" id="PF01872"/>
    </source>
</evidence>
<dbReference type="SUPFAM" id="SSF53597">
    <property type="entry name" value="Dihydrofolate reductase-like"/>
    <property type="match status" value="1"/>
</dbReference>
<dbReference type="GO" id="GO:0008703">
    <property type="term" value="F:5-amino-6-(5-phosphoribosylamino)uracil reductase activity"/>
    <property type="evidence" value="ECO:0007669"/>
    <property type="project" value="InterPro"/>
</dbReference>
<organism evidence="2 3">
    <name type="scientific">Mangrovibacterium diazotrophicum</name>
    <dbReference type="NCBI Taxonomy" id="1261403"/>
    <lineage>
        <taxon>Bacteria</taxon>
        <taxon>Pseudomonadati</taxon>
        <taxon>Bacteroidota</taxon>
        <taxon>Bacteroidia</taxon>
        <taxon>Marinilabiliales</taxon>
        <taxon>Prolixibacteraceae</taxon>
        <taxon>Mangrovibacterium</taxon>
    </lineage>
</organism>
<dbReference type="InterPro" id="IPR024072">
    <property type="entry name" value="DHFR-like_dom_sf"/>
</dbReference>
<dbReference type="AlphaFoldDB" id="A0A419W7A5"/>
<reference evidence="2 3" key="1">
    <citation type="submission" date="2018-09" db="EMBL/GenBank/DDBJ databases">
        <title>Genomic Encyclopedia of Archaeal and Bacterial Type Strains, Phase II (KMG-II): from individual species to whole genera.</title>
        <authorList>
            <person name="Goeker M."/>
        </authorList>
    </citation>
    <scope>NUCLEOTIDE SEQUENCE [LARGE SCALE GENOMIC DNA]</scope>
    <source>
        <strain evidence="2 3">DSM 27148</strain>
    </source>
</reference>
<accession>A0A419W7A5</accession>
<sequence>MRKLTAFVFTTLNGYYKGEGDNIDWHSNGLEEIEFAQHKLQEGKTLLFGRKTFEMMRNFWVSPMAYELFPTIALRINQTEKLVCSNSLEKTDWNNTTIINGDMIEKLKALKETEGEDITLMGSGSLLSQLAEEDLIDEYELMIDPVLIGKGDTLFDGLTRELHLQMTDARLFRESGTLLLYYKKV</sequence>
<dbReference type="EMBL" id="RAPN01000001">
    <property type="protein sequence ID" value="RKD91353.1"/>
    <property type="molecule type" value="Genomic_DNA"/>
</dbReference>
<comment type="caution">
    <text evidence="2">The sequence shown here is derived from an EMBL/GenBank/DDBJ whole genome shotgun (WGS) entry which is preliminary data.</text>
</comment>
<dbReference type="Gene3D" id="3.40.430.10">
    <property type="entry name" value="Dihydrofolate Reductase, subunit A"/>
    <property type="match status" value="1"/>
</dbReference>
<dbReference type="GO" id="GO:0009231">
    <property type="term" value="P:riboflavin biosynthetic process"/>
    <property type="evidence" value="ECO:0007669"/>
    <property type="project" value="InterPro"/>
</dbReference>
<gene>
    <name evidence="2" type="ORF">BC643_1706</name>
</gene>
<name>A0A419W7A5_9BACT</name>
<keyword evidence="3" id="KW-1185">Reference proteome</keyword>
<proteinExistence type="predicted"/>
<evidence type="ECO:0000313" key="2">
    <source>
        <dbReference type="EMBL" id="RKD91353.1"/>
    </source>
</evidence>
<dbReference type="PANTHER" id="PTHR38011">
    <property type="entry name" value="DIHYDROFOLATE REDUCTASE FAMILY PROTEIN (AFU_ORTHOLOGUE AFUA_8G06820)"/>
    <property type="match status" value="1"/>
</dbReference>
<dbReference type="InterPro" id="IPR002734">
    <property type="entry name" value="RibDG_C"/>
</dbReference>
<evidence type="ECO:0000313" key="3">
    <source>
        <dbReference type="Proteomes" id="UP000283387"/>
    </source>
</evidence>
<dbReference type="PANTHER" id="PTHR38011:SF11">
    <property type="entry name" value="2,5-DIAMINO-6-RIBOSYLAMINO-4(3H)-PYRIMIDINONE 5'-PHOSPHATE REDUCTASE"/>
    <property type="match status" value="1"/>
</dbReference>
<protein>
    <submittedName>
        <fullName evidence="2">Dihydrofolate reductase</fullName>
    </submittedName>
</protein>
<dbReference type="RefSeq" id="WP_120272662.1">
    <property type="nucleotide sequence ID" value="NZ_RAPN01000001.1"/>
</dbReference>
<dbReference type="OrthoDB" id="195113at2"/>
<feature type="domain" description="Bacterial bifunctional deaminase-reductase C-terminal" evidence="1">
    <location>
        <begin position="2"/>
        <end position="170"/>
    </location>
</feature>